<evidence type="ECO:0000256" key="3">
    <source>
        <dbReference type="PROSITE-ProRule" id="PRU00221"/>
    </source>
</evidence>
<keyword evidence="2" id="KW-0677">Repeat</keyword>
<keyword evidence="1 3" id="KW-0853">WD repeat</keyword>
<dbReference type="InterPro" id="IPR001680">
    <property type="entry name" value="WD40_rpt"/>
</dbReference>
<dbReference type="InterPro" id="IPR019775">
    <property type="entry name" value="WD40_repeat_CS"/>
</dbReference>
<dbReference type="PROSITE" id="PS50082">
    <property type="entry name" value="WD_REPEATS_2"/>
    <property type="match status" value="3"/>
</dbReference>
<dbReference type="EMBL" id="CP017641">
    <property type="protein sequence ID" value="APZ92576.1"/>
    <property type="molecule type" value="Genomic_DNA"/>
</dbReference>
<gene>
    <name evidence="4" type="ORF">Fuma_02187</name>
</gene>
<feature type="repeat" description="WD" evidence="3">
    <location>
        <begin position="359"/>
        <end position="400"/>
    </location>
</feature>
<name>A0A1P8WES2_9PLAN</name>
<dbReference type="SMART" id="SM00320">
    <property type="entry name" value="WD40"/>
    <property type="match status" value="5"/>
</dbReference>
<dbReference type="RefSeq" id="WP_077024177.1">
    <property type="nucleotide sequence ID" value="NZ_CP017641.1"/>
</dbReference>
<sequence length="504" mass="55732">MVLNSQRFTIVVWLVLGSSVSAQTVQDEHPKRVDIQGDPLPEGVAVRCGTVRYRHPGWYKQVDFLPGTHHFVVSPKGYSPIIWDAVSGKMVSRFDHRGHVACVRVVPGSGNVVMLTLDINNETRMCRAWFTMPHDGGGRQLRWKEPFTEHSVKFALSPDAHILAVGTYHGMLTFRNLETGKERNSELVIDGEVSWIDWSPGGDRIAVAGRGGAAILKWDSAKQEVEILTRIKRAQVVRFSNDGSLLAVGSERKSGPAVIWDATTGAMIRQVGNVDANYYREGLCFSSDDSVLYVPNNYGKQVEAFDVKTGELQRSFPVPRTPPRAVAISDDGRFLVSVGSESQIAVWDLTTGELISDRFPGHAERAGDLTFMPDGKKLVSGDSRGVIRVWNSYTGTQLHKFEHDHWVAGLGVSPTGDQIVSVGLDETVRTWELNPPREVLRSEGHGRLGSNDICAAAYTLISPRCTQVLSRSSKTIWRMTLHAVRCVDLKRKRTHTVVKTSAAI</sequence>
<organism evidence="4 5">
    <name type="scientific">Fuerstiella marisgermanici</name>
    <dbReference type="NCBI Taxonomy" id="1891926"/>
    <lineage>
        <taxon>Bacteria</taxon>
        <taxon>Pseudomonadati</taxon>
        <taxon>Planctomycetota</taxon>
        <taxon>Planctomycetia</taxon>
        <taxon>Planctomycetales</taxon>
        <taxon>Planctomycetaceae</taxon>
        <taxon>Fuerstiella</taxon>
    </lineage>
</organism>
<dbReference type="InterPro" id="IPR015943">
    <property type="entry name" value="WD40/YVTN_repeat-like_dom_sf"/>
</dbReference>
<dbReference type="Gene3D" id="2.130.10.10">
    <property type="entry name" value="YVTN repeat-like/Quinoprotein amine dehydrogenase"/>
    <property type="match status" value="2"/>
</dbReference>
<dbReference type="PANTHER" id="PTHR19879">
    <property type="entry name" value="TRANSCRIPTION INITIATION FACTOR TFIID"/>
    <property type="match status" value="1"/>
</dbReference>
<feature type="repeat" description="WD" evidence="3">
    <location>
        <begin position="325"/>
        <end position="357"/>
    </location>
</feature>
<dbReference type="KEGG" id="fmr:Fuma_02187"/>
<protein>
    <submittedName>
        <fullName evidence="4">PQQ-dependent catabolism-associated beta-propeller protein</fullName>
    </submittedName>
</protein>
<evidence type="ECO:0000313" key="5">
    <source>
        <dbReference type="Proteomes" id="UP000187735"/>
    </source>
</evidence>
<dbReference type="SUPFAM" id="SSF50998">
    <property type="entry name" value="Quinoprotein alcohol dehydrogenase-like"/>
    <property type="match status" value="1"/>
</dbReference>
<dbReference type="Pfam" id="PF00400">
    <property type="entry name" value="WD40"/>
    <property type="match status" value="3"/>
</dbReference>
<dbReference type="InterPro" id="IPR011047">
    <property type="entry name" value="Quinoprotein_ADH-like_sf"/>
</dbReference>
<evidence type="ECO:0000313" key="4">
    <source>
        <dbReference type="EMBL" id="APZ92576.1"/>
    </source>
</evidence>
<dbReference type="Proteomes" id="UP000187735">
    <property type="component" value="Chromosome"/>
</dbReference>
<evidence type="ECO:0000256" key="1">
    <source>
        <dbReference type="ARBA" id="ARBA00022574"/>
    </source>
</evidence>
<accession>A0A1P8WES2</accession>
<proteinExistence type="predicted"/>
<reference evidence="4 5" key="1">
    <citation type="journal article" date="2016" name="Front. Microbiol.">
        <title>Fuerstia marisgermanicae gen. nov., sp. nov., an Unusual Member of the Phylum Planctomycetes from the German Wadden Sea.</title>
        <authorList>
            <person name="Kohn T."/>
            <person name="Heuer A."/>
            <person name="Jogler M."/>
            <person name="Vollmers J."/>
            <person name="Boedeker C."/>
            <person name="Bunk B."/>
            <person name="Rast P."/>
            <person name="Borchert D."/>
            <person name="Glockner I."/>
            <person name="Freese H.M."/>
            <person name="Klenk H.P."/>
            <person name="Overmann J."/>
            <person name="Kaster A.K."/>
            <person name="Rohde M."/>
            <person name="Wiegand S."/>
            <person name="Jogler C."/>
        </authorList>
    </citation>
    <scope>NUCLEOTIDE SEQUENCE [LARGE SCALE GENOMIC DNA]</scope>
    <source>
        <strain evidence="4 5">NH11</strain>
    </source>
</reference>
<dbReference type="PROSITE" id="PS00678">
    <property type="entry name" value="WD_REPEATS_1"/>
    <property type="match status" value="1"/>
</dbReference>
<dbReference type="STRING" id="1891926.Fuma_02187"/>
<evidence type="ECO:0000256" key="2">
    <source>
        <dbReference type="ARBA" id="ARBA00022737"/>
    </source>
</evidence>
<feature type="repeat" description="WD" evidence="3">
    <location>
        <begin position="400"/>
        <end position="441"/>
    </location>
</feature>
<dbReference type="PANTHER" id="PTHR19879:SF9">
    <property type="entry name" value="TRANSCRIPTION INITIATION FACTOR TFIID SUBUNIT 5"/>
    <property type="match status" value="1"/>
</dbReference>
<keyword evidence="5" id="KW-1185">Reference proteome</keyword>
<dbReference type="PROSITE" id="PS50294">
    <property type="entry name" value="WD_REPEATS_REGION"/>
    <property type="match status" value="1"/>
</dbReference>
<dbReference type="AlphaFoldDB" id="A0A1P8WES2"/>